<comment type="cofactor">
    <cofactor evidence="1">
        <name>FAD</name>
        <dbReference type="ChEBI" id="CHEBI:57692"/>
    </cofactor>
</comment>
<dbReference type="InterPro" id="IPR036188">
    <property type="entry name" value="FAD/NAD-bd_sf"/>
</dbReference>
<keyword evidence="6" id="KW-0676">Redox-active center</keyword>
<evidence type="ECO:0000259" key="7">
    <source>
        <dbReference type="Pfam" id="PF02852"/>
    </source>
</evidence>
<dbReference type="Gene3D" id="3.50.50.60">
    <property type="entry name" value="FAD/NAD(P)-binding domain"/>
    <property type="match status" value="2"/>
</dbReference>
<accession>D2BDT1</accession>
<dbReference type="STRING" id="479432.Sros_5411"/>
<evidence type="ECO:0000256" key="6">
    <source>
        <dbReference type="ARBA" id="ARBA00023284"/>
    </source>
</evidence>
<gene>
    <name evidence="9" type="ordered locus">Sros_5411</name>
</gene>
<keyword evidence="5" id="KW-0560">Oxidoreductase</keyword>
<keyword evidence="10" id="KW-1185">Reference proteome</keyword>
<feature type="domain" description="FAD/NAD(P)-binding" evidence="8">
    <location>
        <begin position="4"/>
        <end position="301"/>
    </location>
</feature>
<evidence type="ECO:0000256" key="4">
    <source>
        <dbReference type="ARBA" id="ARBA00022827"/>
    </source>
</evidence>
<dbReference type="SUPFAM" id="SSF51905">
    <property type="entry name" value="FAD/NAD(P)-binding domain"/>
    <property type="match status" value="1"/>
</dbReference>
<dbReference type="PRINTS" id="PR00368">
    <property type="entry name" value="FADPNR"/>
</dbReference>
<evidence type="ECO:0000256" key="5">
    <source>
        <dbReference type="ARBA" id="ARBA00023002"/>
    </source>
</evidence>
<keyword evidence="4" id="KW-0274">FAD</keyword>
<evidence type="ECO:0000313" key="9">
    <source>
        <dbReference type="EMBL" id="ACZ88173.1"/>
    </source>
</evidence>
<organism evidence="9 10">
    <name type="scientific">Streptosporangium roseum (strain ATCC 12428 / DSM 43021 / JCM 3005 / KCTC 9067 / NCIMB 10171 / NRRL 2505 / NI 9100)</name>
    <dbReference type="NCBI Taxonomy" id="479432"/>
    <lineage>
        <taxon>Bacteria</taxon>
        <taxon>Bacillati</taxon>
        <taxon>Actinomycetota</taxon>
        <taxon>Actinomycetes</taxon>
        <taxon>Streptosporangiales</taxon>
        <taxon>Streptosporangiaceae</taxon>
        <taxon>Streptosporangium</taxon>
    </lineage>
</organism>
<dbReference type="PRINTS" id="PR00411">
    <property type="entry name" value="PNDRDTASEI"/>
</dbReference>
<dbReference type="AlphaFoldDB" id="D2BDT1"/>
<reference evidence="9 10" key="1">
    <citation type="journal article" date="2010" name="Stand. Genomic Sci.">
        <title>Complete genome sequence of Streptosporangium roseum type strain (NI 9100).</title>
        <authorList>
            <person name="Nolan M."/>
            <person name="Sikorski J."/>
            <person name="Jando M."/>
            <person name="Lucas S."/>
            <person name="Lapidus A."/>
            <person name="Glavina Del Rio T."/>
            <person name="Chen F."/>
            <person name="Tice H."/>
            <person name="Pitluck S."/>
            <person name="Cheng J.F."/>
            <person name="Chertkov O."/>
            <person name="Sims D."/>
            <person name="Meincke L."/>
            <person name="Brettin T."/>
            <person name="Han C."/>
            <person name="Detter J.C."/>
            <person name="Bruce D."/>
            <person name="Goodwin L."/>
            <person name="Land M."/>
            <person name="Hauser L."/>
            <person name="Chang Y.J."/>
            <person name="Jeffries C.D."/>
            <person name="Ivanova N."/>
            <person name="Mavromatis K."/>
            <person name="Mikhailova N."/>
            <person name="Chen A."/>
            <person name="Palaniappan K."/>
            <person name="Chain P."/>
            <person name="Rohde M."/>
            <person name="Goker M."/>
            <person name="Bristow J."/>
            <person name="Eisen J.A."/>
            <person name="Markowitz V."/>
            <person name="Hugenholtz P."/>
            <person name="Kyrpides N.C."/>
            <person name="Klenk H.P."/>
        </authorList>
    </citation>
    <scope>NUCLEOTIDE SEQUENCE [LARGE SCALE GENOMIC DNA]</scope>
    <source>
        <strain evidence="10">ATCC 12428 / DSM 43021 / JCM 3005 / NI 9100</strain>
    </source>
</reference>
<dbReference type="GO" id="GO:0016491">
    <property type="term" value="F:oxidoreductase activity"/>
    <property type="evidence" value="ECO:0007669"/>
    <property type="project" value="UniProtKB-KW"/>
</dbReference>
<evidence type="ECO:0000313" key="10">
    <source>
        <dbReference type="Proteomes" id="UP000002029"/>
    </source>
</evidence>
<dbReference type="SUPFAM" id="SSF55424">
    <property type="entry name" value="FAD/NAD-linked reductases, dimerisation (C-terminal) domain"/>
    <property type="match status" value="1"/>
</dbReference>
<dbReference type="EMBL" id="CP001814">
    <property type="protein sequence ID" value="ACZ88173.1"/>
    <property type="molecule type" value="Genomic_DNA"/>
</dbReference>
<name>D2BDT1_STRRD</name>
<dbReference type="HOGENOM" id="CLU_003291_1_3_11"/>
<dbReference type="InterPro" id="IPR050260">
    <property type="entry name" value="FAD-bd_OxRdtase"/>
</dbReference>
<dbReference type="OrthoDB" id="9802028at2"/>
<protein>
    <submittedName>
        <fullName evidence="9">FAD-dependent pyridine nucleotide-disulphide oxidoreductase</fullName>
    </submittedName>
</protein>
<dbReference type="RefSeq" id="WP_012891910.1">
    <property type="nucleotide sequence ID" value="NC_013595.1"/>
</dbReference>
<evidence type="ECO:0000256" key="2">
    <source>
        <dbReference type="ARBA" id="ARBA00009130"/>
    </source>
</evidence>
<dbReference type="PANTHER" id="PTHR43429">
    <property type="entry name" value="PYRIDINE NUCLEOTIDE-DISULFIDE OXIDOREDUCTASE DOMAIN-CONTAINING"/>
    <property type="match status" value="1"/>
</dbReference>
<dbReference type="InterPro" id="IPR016156">
    <property type="entry name" value="FAD/NAD-linked_Rdtase_dimer_sf"/>
</dbReference>
<feature type="domain" description="Pyridine nucleotide-disulphide oxidoreductase dimerisation" evidence="7">
    <location>
        <begin position="335"/>
        <end position="436"/>
    </location>
</feature>
<sequence length="459" mass="48671">MTERLVVIGGDAAGMSAASQARGRRDPQDLRIVAFEKGRHASYSACGIPYLVGGEVSDPQELIARRPEVFRDELDIDLRLRSEVTEIDLDRRAVAVHDHHGGGRYWEPFDQLVIATGGLPHRPDLPGAQARGVYGVQTLDDGIALLDALESERPRRAVVVGAGYIGLEMAEALVRRGLEVSLIDGGDQPMGTIDPDMGALVADALRGLGVKVFLGEPVEGFSESGGRVTAARTGSRSVQADLVVLGLGSRPNTALAEAAGVPVGETSGIRTDRRMRTAVEGVWAAGDCVETFHLVSRRPVAIALGTHANKQGRAAGINIGGGYAAFLGVVGTAVSKICEYEVARTGLTTAEAAEAGFETVGEIVESTTRAGYYPGARRMRTKMIADRRTGRLLGAQIVGQEGAAKRIDALAIAVWHEMSVEDVSGLDLSYAPPFAPVWDPILIAARKTAERLERLGGRE</sequence>
<dbReference type="Pfam" id="PF02852">
    <property type="entry name" value="Pyr_redox_dim"/>
    <property type="match status" value="1"/>
</dbReference>
<dbReference type="Proteomes" id="UP000002029">
    <property type="component" value="Chromosome"/>
</dbReference>
<dbReference type="Pfam" id="PF07992">
    <property type="entry name" value="Pyr_redox_2"/>
    <property type="match status" value="1"/>
</dbReference>
<evidence type="ECO:0000256" key="1">
    <source>
        <dbReference type="ARBA" id="ARBA00001974"/>
    </source>
</evidence>
<keyword evidence="3" id="KW-0285">Flavoprotein</keyword>
<dbReference type="eggNOG" id="COG0446">
    <property type="taxonomic scope" value="Bacteria"/>
</dbReference>
<evidence type="ECO:0000256" key="3">
    <source>
        <dbReference type="ARBA" id="ARBA00022630"/>
    </source>
</evidence>
<proteinExistence type="inferred from homology"/>
<dbReference type="PANTHER" id="PTHR43429:SF1">
    <property type="entry name" value="NAD(P)H SULFUR OXIDOREDUCTASE (COA-DEPENDENT)"/>
    <property type="match status" value="1"/>
</dbReference>
<dbReference type="KEGG" id="sro:Sros_5411"/>
<dbReference type="InterPro" id="IPR023753">
    <property type="entry name" value="FAD/NAD-binding_dom"/>
</dbReference>
<evidence type="ECO:0000259" key="8">
    <source>
        <dbReference type="Pfam" id="PF07992"/>
    </source>
</evidence>
<comment type="similarity">
    <text evidence="2">Belongs to the class-III pyridine nucleotide-disulfide oxidoreductase family.</text>
</comment>
<dbReference type="InterPro" id="IPR004099">
    <property type="entry name" value="Pyr_nucl-diS_OxRdtase_dimer"/>
</dbReference>